<evidence type="ECO:0000256" key="2">
    <source>
        <dbReference type="ARBA" id="ARBA00008420"/>
    </source>
</evidence>
<evidence type="ECO:0000256" key="1">
    <source>
        <dbReference type="ARBA" id="ARBA00004875"/>
    </source>
</evidence>
<evidence type="ECO:0000256" key="5">
    <source>
        <dbReference type="ARBA" id="ARBA00022777"/>
    </source>
</evidence>
<dbReference type="STRING" id="6182.A0A4Z2DL59"/>
<evidence type="ECO:0000256" key="3">
    <source>
        <dbReference type="ARBA" id="ARBA00022679"/>
    </source>
</evidence>
<dbReference type="InterPro" id="IPR006001">
    <property type="entry name" value="Therm_gnt_kin"/>
</dbReference>
<dbReference type="SUPFAM" id="SSF52540">
    <property type="entry name" value="P-loop containing nucleoside triphosphate hydrolases"/>
    <property type="match status" value="1"/>
</dbReference>
<comment type="pathway">
    <text evidence="1 8">Carbohydrate acid metabolism; D-gluconate degradation.</text>
</comment>
<evidence type="ECO:0000256" key="4">
    <source>
        <dbReference type="ARBA" id="ARBA00022741"/>
    </source>
</evidence>
<dbReference type="InterPro" id="IPR031322">
    <property type="entry name" value="Shikimate/glucono_kinase"/>
</dbReference>
<dbReference type="AlphaFoldDB" id="A0A4Z2DL59"/>
<dbReference type="EMBL" id="SKCS01000095">
    <property type="protein sequence ID" value="TNN17236.1"/>
    <property type="molecule type" value="Genomic_DNA"/>
</dbReference>
<dbReference type="NCBIfam" id="TIGR01313">
    <property type="entry name" value="therm_gnt_kin"/>
    <property type="match status" value="1"/>
</dbReference>
<dbReference type="GO" id="GO:0005737">
    <property type="term" value="C:cytoplasm"/>
    <property type="evidence" value="ECO:0007669"/>
    <property type="project" value="TreeGrafter"/>
</dbReference>
<organism evidence="9 10">
    <name type="scientific">Schistosoma japonicum</name>
    <name type="common">Blood fluke</name>
    <dbReference type="NCBI Taxonomy" id="6182"/>
    <lineage>
        <taxon>Eukaryota</taxon>
        <taxon>Metazoa</taxon>
        <taxon>Spiralia</taxon>
        <taxon>Lophotrochozoa</taxon>
        <taxon>Platyhelminthes</taxon>
        <taxon>Trematoda</taxon>
        <taxon>Digenea</taxon>
        <taxon>Strigeidida</taxon>
        <taxon>Schistosomatoidea</taxon>
        <taxon>Schistosomatidae</taxon>
        <taxon>Schistosoma</taxon>
    </lineage>
</organism>
<dbReference type="Proteomes" id="UP000311919">
    <property type="component" value="Unassembled WGS sequence"/>
</dbReference>
<dbReference type="PANTHER" id="PTHR43442">
    <property type="entry name" value="GLUCONOKINASE-RELATED"/>
    <property type="match status" value="1"/>
</dbReference>
<dbReference type="Pfam" id="PF01202">
    <property type="entry name" value="SKI"/>
    <property type="match status" value="1"/>
</dbReference>
<keyword evidence="6 8" id="KW-0067">ATP-binding</keyword>
<accession>A0A4Z2DL59</accession>
<dbReference type="FunFam" id="3.40.50.300:FF:000522">
    <property type="entry name" value="Gluconokinase"/>
    <property type="match status" value="1"/>
</dbReference>
<keyword evidence="3 8" id="KW-0808">Transferase</keyword>
<dbReference type="GO" id="GO:0046316">
    <property type="term" value="F:gluconokinase activity"/>
    <property type="evidence" value="ECO:0007669"/>
    <property type="project" value="UniProtKB-EC"/>
</dbReference>
<protein>
    <recommendedName>
        <fullName evidence="8">Gluconokinase</fullName>
        <ecNumber evidence="8">2.7.1.12</ecNumber>
    </recommendedName>
</protein>
<dbReference type="EC" id="2.7.1.12" evidence="8"/>
<keyword evidence="5 8" id="KW-0418">Kinase</keyword>
<evidence type="ECO:0000313" key="10">
    <source>
        <dbReference type="Proteomes" id="UP000311919"/>
    </source>
</evidence>
<dbReference type="CDD" id="cd02021">
    <property type="entry name" value="GntK"/>
    <property type="match status" value="1"/>
</dbReference>
<dbReference type="GO" id="GO:0005975">
    <property type="term" value="P:carbohydrate metabolic process"/>
    <property type="evidence" value="ECO:0007669"/>
    <property type="project" value="InterPro"/>
</dbReference>
<keyword evidence="10" id="KW-1185">Reference proteome</keyword>
<proteinExistence type="inferred from homology"/>
<dbReference type="InterPro" id="IPR027417">
    <property type="entry name" value="P-loop_NTPase"/>
</dbReference>
<sequence>MIIVIMGPSGCGKSTVGNALSSRINWPFIEGDDYHSESNRIKLSVGIPLSDEDRLPWLQCLRNLSLQHDNTILACSALKTSYRNILSGSNYGDNRTTLFVLLSANKGLLQKRISDRKGHFMNPSLLQSQLETLEPFEDYENYAVIDASDSIAEITQQIINAIGSKTFF</sequence>
<dbReference type="GO" id="GO:0005524">
    <property type="term" value="F:ATP binding"/>
    <property type="evidence" value="ECO:0007669"/>
    <property type="project" value="UniProtKB-KW"/>
</dbReference>
<dbReference type="OrthoDB" id="275177at2759"/>
<comment type="catalytic activity">
    <reaction evidence="7 8">
        <text>D-gluconate + ATP = 6-phospho-D-gluconate + ADP + H(+)</text>
        <dbReference type="Rhea" id="RHEA:19433"/>
        <dbReference type="ChEBI" id="CHEBI:15378"/>
        <dbReference type="ChEBI" id="CHEBI:18391"/>
        <dbReference type="ChEBI" id="CHEBI:30616"/>
        <dbReference type="ChEBI" id="CHEBI:58759"/>
        <dbReference type="ChEBI" id="CHEBI:456216"/>
        <dbReference type="EC" id="2.7.1.12"/>
    </reaction>
</comment>
<evidence type="ECO:0000313" key="9">
    <source>
        <dbReference type="EMBL" id="TNN17236.1"/>
    </source>
</evidence>
<name>A0A4Z2DL59_SCHJA</name>
<comment type="similarity">
    <text evidence="2 8">Belongs to the gluconokinase GntK/GntV family.</text>
</comment>
<evidence type="ECO:0000256" key="8">
    <source>
        <dbReference type="RuleBase" id="RU363066"/>
    </source>
</evidence>
<evidence type="ECO:0000256" key="6">
    <source>
        <dbReference type="ARBA" id="ARBA00022840"/>
    </source>
</evidence>
<dbReference type="UniPathway" id="UPA00792"/>
<reference evidence="9 10" key="1">
    <citation type="submission" date="2019-03" db="EMBL/GenBank/DDBJ databases">
        <title>An improved genome assembly of the fluke Schistosoma japonicum.</title>
        <authorList>
            <person name="Hu W."/>
            <person name="Luo F."/>
            <person name="Yin M."/>
            <person name="Mo X."/>
            <person name="Sun C."/>
            <person name="Wu Q."/>
            <person name="Zhu B."/>
            <person name="Xiang M."/>
            <person name="Wang J."/>
            <person name="Wang Y."/>
            <person name="Zhang T."/>
            <person name="Xu B."/>
            <person name="Zheng H."/>
            <person name="Feng Z."/>
        </authorList>
    </citation>
    <scope>NUCLEOTIDE SEQUENCE [LARGE SCALE GENOMIC DNA]</scope>
    <source>
        <strain evidence="9">HuSjv2</strain>
        <tissue evidence="9">Worms</tissue>
    </source>
</reference>
<comment type="caution">
    <text evidence="9">The sequence shown here is derived from an EMBL/GenBank/DDBJ whole genome shotgun (WGS) entry which is preliminary data.</text>
</comment>
<dbReference type="PANTHER" id="PTHR43442:SF3">
    <property type="entry name" value="GLUCONOKINASE-RELATED"/>
    <property type="match status" value="1"/>
</dbReference>
<dbReference type="Gene3D" id="3.40.50.300">
    <property type="entry name" value="P-loop containing nucleotide triphosphate hydrolases"/>
    <property type="match status" value="1"/>
</dbReference>
<evidence type="ECO:0000256" key="7">
    <source>
        <dbReference type="ARBA" id="ARBA00048090"/>
    </source>
</evidence>
<gene>
    <name evidence="9" type="ORF">EWB00_011338</name>
</gene>
<keyword evidence="4 8" id="KW-0547">Nucleotide-binding</keyword>